<evidence type="ECO:0000256" key="2">
    <source>
        <dbReference type="ARBA" id="ARBA00022801"/>
    </source>
</evidence>
<comment type="caution">
    <text evidence="10">The sequence shown here is derived from an EMBL/GenBank/DDBJ whole genome shotgun (WGS) entry which is preliminary data.</text>
</comment>
<dbReference type="GO" id="GO:0003723">
    <property type="term" value="F:RNA binding"/>
    <property type="evidence" value="ECO:0007669"/>
    <property type="project" value="UniProtKB-UniRule"/>
</dbReference>
<keyword evidence="11" id="KW-1185">Reference proteome</keyword>
<evidence type="ECO:0000256" key="3">
    <source>
        <dbReference type="ARBA" id="ARBA00022806"/>
    </source>
</evidence>
<evidence type="ECO:0000313" key="10">
    <source>
        <dbReference type="EMBL" id="GBP81277.1"/>
    </source>
</evidence>
<dbReference type="PROSITE" id="PS51194">
    <property type="entry name" value="HELICASE_CTER"/>
    <property type="match status" value="1"/>
</dbReference>
<sequence>MTDIQAAVLPKAIKGVDIVAAAKTGSGKTLAFLIPAIELTNRVLDIKGTCTIIISPTRELAMQTYNVLQQLVVLNKNITCALLIGGESKKKQAMDLAKGAKIIVATPGRLLDHMRSKEFVFANLKCLVLDEADKILQYGFEEDLKQIMNLLPDNHIIVVTFGLNTIYIIADIDYILQWSVDYPNVAYLNSSSGGSTPPVLRVPRSRHSRCSFREFVATRSLDIVLGKMNQMERTKTMQDFYSAKTGTLFCTDVAARGLDIPAVDWIVQFDPPGDTSEYIHRVGRTARGIGGIGNAVLLLRHEEKGFLKYLQEAKIYVELYKMWDDYENHQPMLENIIENNNHFKELAIEAYESYIRAFEVRKLKDVFNLMALDLDVLAKSYGLKEKPEVDIRIGFKKKHRARKRIAALLENNTNAPKSIKL</sequence>
<dbReference type="Proteomes" id="UP000299102">
    <property type="component" value="Unassembled WGS sequence"/>
</dbReference>
<evidence type="ECO:0000256" key="5">
    <source>
        <dbReference type="ARBA" id="ARBA00022884"/>
    </source>
</evidence>
<dbReference type="SUPFAM" id="SSF52540">
    <property type="entry name" value="P-loop containing nucleoside triphosphate hydrolases"/>
    <property type="match status" value="2"/>
</dbReference>
<comment type="domain">
    <text evidence="7">The Q motif is unique to and characteristic of the DEAD box family of RNA helicases and controls ATP binding and hydrolysis.</text>
</comment>
<dbReference type="PROSITE" id="PS00039">
    <property type="entry name" value="DEAD_ATP_HELICASE"/>
    <property type="match status" value="1"/>
</dbReference>
<reference evidence="10 11" key="1">
    <citation type="journal article" date="2019" name="Commun. Biol.">
        <title>The bagworm genome reveals a unique fibroin gene that provides high tensile strength.</title>
        <authorList>
            <person name="Kono N."/>
            <person name="Nakamura H."/>
            <person name="Ohtoshi R."/>
            <person name="Tomita M."/>
            <person name="Numata K."/>
            <person name="Arakawa K."/>
        </authorList>
    </citation>
    <scope>NUCLEOTIDE SEQUENCE [LARGE SCALE GENOMIC DNA]</scope>
</reference>
<keyword evidence="2 6" id="KW-0378">Hydrolase</keyword>
<keyword evidence="5 7" id="KW-0694">RNA-binding</keyword>
<feature type="domain" description="Helicase C-terminal" evidence="9">
    <location>
        <begin position="143"/>
        <end position="337"/>
    </location>
</feature>
<dbReference type="InterPro" id="IPR025313">
    <property type="entry name" value="SPB4-like_CTE"/>
</dbReference>
<evidence type="ECO:0000256" key="1">
    <source>
        <dbReference type="ARBA" id="ARBA00022741"/>
    </source>
</evidence>
<dbReference type="InterPro" id="IPR000629">
    <property type="entry name" value="RNA-helicase_DEAD-box_CS"/>
</dbReference>
<proteinExistence type="inferred from homology"/>
<dbReference type="EMBL" id="BGZK01001503">
    <property type="protein sequence ID" value="GBP81277.1"/>
    <property type="molecule type" value="Genomic_DNA"/>
</dbReference>
<dbReference type="GO" id="GO:0016887">
    <property type="term" value="F:ATP hydrolysis activity"/>
    <property type="evidence" value="ECO:0007669"/>
    <property type="project" value="RHEA"/>
</dbReference>
<accession>A0A4C1Z3S5</accession>
<evidence type="ECO:0000259" key="8">
    <source>
        <dbReference type="PROSITE" id="PS51192"/>
    </source>
</evidence>
<gene>
    <name evidence="10" type="primary">pit</name>
    <name evidence="10" type="ORF">EVAR_54307_1</name>
</gene>
<dbReference type="STRING" id="151549.A0A4C1Z3S5"/>
<comment type="function">
    <text evidence="7">RNA helicase.</text>
</comment>
<dbReference type="PANTHER" id="PTHR24031">
    <property type="entry name" value="RNA HELICASE"/>
    <property type="match status" value="1"/>
</dbReference>
<dbReference type="CDD" id="cd18787">
    <property type="entry name" value="SF2_C_DEAD"/>
    <property type="match status" value="1"/>
</dbReference>
<dbReference type="InterPro" id="IPR027417">
    <property type="entry name" value="P-loop_NTPase"/>
</dbReference>
<dbReference type="GO" id="GO:0003724">
    <property type="term" value="F:RNA helicase activity"/>
    <property type="evidence" value="ECO:0007669"/>
    <property type="project" value="UniProtKB-EC"/>
</dbReference>
<dbReference type="InterPro" id="IPR001650">
    <property type="entry name" value="Helicase_C-like"/>
</dbReference>
<feature type="domain" description="Helicase ATP-binding" evidence="8">
    <location>
        <begin position="9"/>
        <end position="160"/>
    </location>
</feature>
<dbReference type="SMART" id="SM00487">
    <property type="entry name" value="DEXDc"/>
    <property type="match status" value="1"/>
</dbReference>
<dbReference type="InterPro" id="IPR011545">
    <property type="entry name" value="DEAD/DEAH_box_helicase_dom"/>
</dbReference>
<evidence type="ECO:0000259" key="9">
    <source>
        <dbReference type="PROSITE" id="PS51194"/>
    </source>
</evidence>
<dbReference type="PROSITE" id="PS51192">
    <property type="entry name" value="HELICASE_ATP_BIND_1"/>
    <property type="match status" value="1"/>
</dbReference>
<dbReference type="Gene3D" id="3.40.50.300">
    <property type="entry name" value="P-loop containing nucleotide triphosphate hydrolases"/>
    <property type="match status" value="2"/>
</dbReference>
<dbReference type="EC" id="3.6.4.13" evidence="7"/>
<evidence type="ECO:0000313" key="11">
    <source>
        <dbReference type="Proteomes" id="UP000299102"/>
    </source>
</evidence>
<organism evidence="10 11">
    <name type="scientific">Eumeta variegata</name>
    <name type="common">Bagworm moth</name>
    <name type="synonym">Eumeta japonica</name>
    <dbReference type="NCBI Taxonomy" id="151549"/>
    <lineage>
        <taxon>Eukaryota</taxon>
        <taxon>Metazoa</taxon>
        <taxon>Ecdysozoa</taxon>
        <taxon>Arthropoda</taxon>
        <taxon>Hexapoda</taxon>
        <taxon>Insecta</taxon>
        <taxon>Pterygota</taxon>
        <taxon>Neoptera</taxon>
        <taxon>Endopterygota</taxon>
        <taxon>Lepidoptera</taxon>
        <taxon>Glossata</taxon>
        <taxon>Ditrysia</taxon>
        <taxon>Tineoidea</taxon>
        <taxon>Psychidae</taxon>
        <taxon>Oiketicinae</taxon>
        <taxon>Eumeta</taxon>
    </lineage>
</organism>
<name>A0A4C1Z3S5_EUMVA</name>
<evidence type="ECO:0000256" key="4">
    <source>
        <dbReference type="ARBA" id="ARBA00022840"/>
    </source>
</evidence>
<protein>
    <recommendedName>
        <fullName evidence="7">ATP-dependent RNA helicase</fullName>
        <ecNumber evidence="7">3.6.4.13</ecNumber>
    </recommendedName>
</protein>
<dbReference type="GO" id="GO:0005524">
    <property type="term" value="F:ATP binding"/>
    <property type="evidence" value="ECO:0007669"/>
    <property type="project" value="UniProtKB-UniRule"/>
</dbReference>
<comment type="similarity">
    <text evidence="6">Belongs to the DEAD box helicase family.</text>
</comment>
<dbReference type="SMART" id="SM01178">
    <property type="entry name" value="DUF4217"/>
    <property type="match status" value="1"/>
</dbReference>
<dbReference type="Pfam" id="PF13959">
    <property type="entry name" value="CTE_SPB4"/>
    <property type="match status" value="1"/>
</dbReference>
<dbReference type="Pfam" id="PF00271">
    <property type="entry name" value="Helicase_C"/>
    <property type="match status" value="1"/>
</dbReference>
<dbReference type="SMART" id="SM00490">
    <property type="entry name" value="HELICc"/>
    <property type="match status" value="1"/>
</dbReference>
<evidence type="ECO:0000256" key="6">
    <source>
        <dbReference type="RuleBase" id="RU000492"/>
    </source>
</evidence>
<dbReference type="InterPro" id="IPR014001">
    <property type="entry name" value="Helicase_ATP-bd"/>
</dbReference>
<keyword evidence="3 6" id="KW-0347">Helicase</keyword>
<dbReference type="Pfam" id="PF00270">
    <property type="entry name" value="DEAD"/>
    <property type="match status" value="1"/>
</dbReference>
<evidence type="ECO:0000256" key="7">
    <source>
        <dbReference type="RuleBase" id="RU365068"/>
    </source>
</evidence>
<comment type="catalytic activity">
    <reaction evidence="7">
        <text>ATP + H2O = ADP + phosphate + H(+)</text>
        <dbReference type="Rhea" id="RHEA:13065"/>
        <dbReference type="ChEBI" id="CHEBI:15377"/>
        <dbReference type="ChEBI" id="CHEBI:15378"/>
        <dbReference type="ChEBI" id="CHEBI:30616"/>
        <dbReference type="ChEBI" id="CHEBI:43474"/>
        <dbReference type="ChEBI" id="CHEBI:456216"/>
        <dbReference type="EC" id="3.6.4.13"/>
    </reaction>
</comment>
<keyword evidence="1 6" id="KW-0547">Nucleotide-binding</keyword>
<dbReference type="AlphaFoldDB" id="A0A4C1Z3S5"/>
<keyword evidence="4 6" id="KW-0067">ATP-binding</keyword>
<dbReference type="OrthoDB" id="10259640at2759"/>